<gene>
    <name evidence="2" type="ORF">HD594_002460</name>
</gene>
<proteinExistence type="predicted"/>
<reference evidence="2 3" key="1">
    <citation type="submission" date="2020-08" db="EMBL/GenBank/DDBJ databases">
        <title>Sequencing the genomes of 1000 actinobacteria strains.</title>
        <authorList>
            <person name="Klenk H.-P."/>
        </authorList>
    </citation>
    <scope>NUCLEOTIDE SEQUENCE [LARGE SCALE GENOMIC DNA]</scope>
    <source>
        <strain evidence="2 3">DSM 12511</strain>
    </source>
</reference>
<protein>
    <submittedName>
        <fullName evidence="2">Uncharacterized protein</fullName>
    </submittedName>
</protein>
<dbReference type="EMBL" id="JACHML010000001">
    <property type="protein sequence ID" value="MBB6392147.1"/>
    <property type="molecule type" value="Genomic_DNA"/>
</dbReference>
<accession>A0A7X0KVE3</accession>
<name>A0A7X0KVE3_9MICO</name>
<feature type="compositionally biased region" description="Basic and acidic residues" evidence="1">
    <location>
        <begin position="48"/>
        <end position="72"/>
    </location>
</feature>
<comment type="caution">
    <text evidence="2">The sequence shown here is derived from an EMBL/GenBank/DDBJ whole genome shotgun (WGS) entry which is preliminary data.</text>
</comment>
<sequence>MNTLIAPQRSPALPSELQHHPSSRRPSPLDRIAFAIGIRLLLWSERSRPAPDRARHSRHREQDAARAAREQHWQSLALQAPLR</sequence>
<feature type="region of interest" description="Disordered" evidence="1">
    <location>
        <begin position="48"/>
        <end position="83"/>
    </location>
</feature>
<feature type="region of interest" description="Disordered" evidence="1">
    <location>
        <begin position="1"/>
        <end position="28"/>
    </location>
</feature>
<dbReference type="RefSeq" id="WP_184751250.1">
    <property type="nucleotide sequence ID" value="NZ_BAAAJR010000009.1"/>
</dbReference>
<evidence type="ECO:0000313" key="3">
    <source>
        <dbReference type="Proteomes" id="UP000537775"/>
    </source>
</evidence>
<dbReference type="Proteomes" id="UP000537775">
    <property type="component" value="Unassembled WGS sequence"/>
</dbReference>
<evidence type="ECO:0000313" key="2">
    <source>
        <dbReference type="EMBL" id="MBB6392147.1"/>
    </source>
</evidence>
<organism evidence="2 3">
    <name type="scientific">Microbacterium thalassium</name>
    <dbReference type="NCBI Taxonomy" id="362649"/>
    <lineage>
        <taxon>Bacteria</taxon>
        <taxon>Bacillati</taxon>
        <taxon>Actinomycetota</taxon>
        <taxon>Actinomycetes</taxon>
        <taxon>Micrococcales</taxon>
        <taxon>Microbacteriaceae</taxon>
        <taxon>Microbacterium</taxon>
    </lineage>
</organism>
<keyword evidence="3" id="KW-1185">Reference proteome</keyword>
<evidence type="ECO:0000256" key="1">
    <source>
        <dbReference type="SAM" id="MobiDB-lite"/>
    </source>
</evidence>
<dbReference type="AlphaFoldDB" id="A0A7X0KVE3"/>